<dbReference type="GO" id="GO:0061630">
    <property type="term" value="F:ubiquitin protein ligase activity"/>
    <property type="evidence" value="ECO:0007669"/>
    <property type="project" value="UniProtKB-UniRule"/>
</dbReference>
<dbReference type="GO" id="GO:1990116">
    <property type="term" value="P:ribosome-associated ubiquitin-dependent protein catabolic process"/>
    <property type="evidence" value="ECO:0007669"/>
    <property type="project" value="UniProtKB-UniRule"/>
</dbReference>
<evidence type="ECO:0000256" key="12">
    <source>
        <dbReference type="ARBA" id="ARBA00022786"/>
    </source>
</evidence>
<dbReference type="InterPro" id="IPR001841">
    <property type="entry name" value="Znf_RING"/>
</dbReference>
<dbReference type="Pfam" id="PF23009">
    <property type="entry name" value="UBC_like"/>
    <property type="match status" value="1"/>
</dbReference>
<dbReference type="InterPro" id="IPR039804">
    <property type="entry name" value="RING-CH-C4HC3_LTN1"/>
</dbReference>
<evidence type="ECO:0000256" key="8">
    <source>
        <dbReference type="ARBA" id="ARBA00022679"/>
    </source>
</evidence>
<evidence type="ECO:0000256" key="3">
    <source>
        <dbReference type="ARBA" id="ARBA00004906"/>
    </source>
</evidence>
<dbReference type="GO" id="GO:0008270">
    <property type="term" value="F:zinc ion binding"/>
    <property type="evidence" value="ECO:0007669"/>
    <property type="project" value="UniProtKB-KW"/>
</dbReference>
<comment type="function">
    <text evidence="16">E3 ubiquitin-protein ligase. Component of the ribosome quality control complex (RQC), a ribosome-associated complex that mediates ubiquitination and extraction of incompletely synthesized nascent chains for proteasomal degradation.</text>
</comment>
<dbReference type="InterPro" id="IPR013083">
    <property type="entry name" value="Znf_RING/FYVE/PHD"/>
</dbReference>
<comment type="subcellular location">
    <subcellularLocation>
        <location evidence="2">Cytoplasm</location>
        <location evidence="2">Cytosol</location>
    </subcellularLocation>
</comment>
<evidence type="ECO:0000259" key="17">
    <source>
        <dbReference type="PROSITE" id="PS50089"/>
    </source>
</evidence>
<dbReference type="Pfam" id="PF13639">
    <property type="entry name" value="zf-RING_2"/>
    <property type="match status" value="1"/>
</dbReference>
<dbReference type="Gene3D" id="3.30.40.10">
    <property type="entry name" value="Zinc/RING finger domain, C3HC4 (zinc finger)"/>
    <property type="match status" value="1"/>
</dbReference>
<dbReference type="InterPro" id="IPR054478">
    <property type="entry name" value="LTN1_UBC"/>
</dbReference>
<evidence type="ECO:0000256" key="11">
    <source>
        <dbReference type="ARBA" id="ARBA00022771"/>
    </source>
</evidence>
<evidence type="ECO:0000256" key="5">
    <source>
        <dbReference type="ARBA" id="ARBA00012483"/>
    </source>
</evidence>
<dbReference type="GO" id="GO:1990112">
    <property type="term" value="C:RQC complex"/>
    <property type="evidence" value="ECO:0007669"/>
    <property type="project" value="UniProtKB-UniRule"/>
</dbReference>
<comment type="catalytic activity">
    <reaction evidence="1 16">
        <text>S-ubiquitinyl-[E2 ubiquitin-conjugating enzyme]-L-cysteine + [acceptor protein]-L-lysine = [E2 ubiquitin-conjugating enzyme]-L-cysteine + N(6)-ubiquitinyl-[acceptor protein]-L-lysine.</text>
        <dbReference type="EC" id="2.3.2.27"/>
    </reaction>
</comment>
<dbReference type="InterPro" id="IPR016024">
    <property type="entry name" value="ARM-type_fold"/>
</dbReference>
<keyword evidence="11 15" id="KW-0863">Zinc-finger</keyword>
<evidence type="ECO:0000256" key="7">
    <source>
        <dbReference type="ARBA" id="ARBA00022490"/>
    </source>
</evidence>
<sequence>MSFGLSSDFGLGNNGVRISINFFDGIIEQSLLSALGSVDLQLIFKLLLKRDETTKDKALCDLQSLLDDPESKYLFEDECFALCWSQIYAKLITSESRSIRITAHTITTRLIKLLGKKSARFLKDFVPFLLAGTYDFDASVGKACYKSILQCFGEDPAKVGALWKLFRVQILKFVTEVIVVENPGLLSDERYVSKQDSEFRYIRIATCAVCVLIRLIKENPEEISSKENTYQELLASEELWNLLSFKNVHNLKICEALLVLIGVLWDEGFLESTKDILKLVSKRLLKAVGHLSKKNVLNISPLFPQILSQLLRLTEYRDGKFLSWDKTARDKIKAFLSLGPGNSDSTYYGLLLCLYEKSNHALLFDYNMDWLKYWRNDLVYEKQRRGVPAKTQAMLIEFWNNYLKFISQAPNDFRDEAAMLATNDIFATLDEKPFSLFDGTIELFADTLSFEHLEKEIQELLPAGVNEKHKDARYIHNLFSASFQKKDNNPFLEKMSKLMVTSLREYHFQELHCGYDFFNRIIKSKDSQLQKEAITFLEVLSKYVTTELFNAPSQIFINFSHHVPLRGDDNAYILRVFGDLVERLIKLDVSQNTKLKIFDQIEDSYIEELAKSSESLQAFRADIVRNFDFSNDDLFKSKLMNEKSLLQLYEQALDQSKLEAFCLGCNAFQPKLYEHLLLNSDLLVHILFEDYGTVTSELRLRVLQLAEEQDEIAFKVGRAALGHIEKSPDYLSSDVLNYLETLLQSNGKLIDILLPNNIYRKLEEAVPFVSYEMALSSTLGLNVHLLNTSNSNIALSSVQPLIRFGRFLDALMVKLPQYLDEKVVLFLTMISELASDFEYFGKLPSNEYKSFECVLFKDRQYDIDASTIFQSLIDPKSSSLKLLQLLTTTEDMSAVSVLFNCRILKKILANAIDCSSPSVIENSGIEGFLLKTVRNKAVSDGELMIAATVLSSITRYNTCESLSKTRNYLASELIGTRDSDLIEKTPKIMILLNNMLQLETDSDVSDSFHAIAPQRLKMILNDIERWFGSDLWYEDSSSLLRLALLVFFRSLLEHPSSSVLATTIMGHCGRLVVDCSDVISIGEASYLTELKMCTINLYAQMTNKLATESLGLTIDSLKNGEALLHSVIETFLIAPDRQLANYQTFVFYRQLTKALSSSPPKAFTPYFGKLVENFTTSLDLNIDQVRLIISILRTAILVKQQELLIEFELNNHNKDLEEAELQRFQLPTSLLDSLENNAPLEYLEYENEDRFLKYLWSCYLVVSYFNDISYNLRQLYITQLKDRDLINKLFDFIADQLDLNDNTWVPADDDSVLNYNINGLGLSSTRETVLHESKKLLLHLLYLLFKNMGSITSSWWLNLKDRALQLKIEKFVTSHISPILIRQELEDVGRRVKKLTDQDASLTIKVNNISNEIKAGYLVDEQKLEISLKLPSNYPLNNIEVHGVSRVGINEQKWKTWILSAQRVIIGMNGSVMDSLELFTKNVNLHFSGFEECAICYSILHAVDRKLPTKVCPTCNNRFHGACLYKWFRSSGNNTCPLCRSEIPFRR</sequence>
<evidence type="ECO:0000313" key="18">
    <source>
        <dbReference type="EMBL" id="SCU94622.1"/>
    </source>
</evidence>
<comment type="pathway">
    <text evidence="3 16">Protein modification; protein ubiquitination.</text>
</comment>
<keyword evidence="7" id="KW-0963">Cytoplasm</keyword>
<comment type="function">
    <text evidence="14">E3 ubiquitin-protein ligase component of the ribosome quality control complex (RQC), a ribosome-associated complex that mediates ubiquitination and extraction of incompletely synthesized nascent chains for proteasomal degradation. Mediates ubiquitination of proteins derived from mRNAs lacking stop codons (non-stop proteins) and other translation arrest products induced by poly-lysine sequences and tandem rare codons. Ubiquitination leads to CDC48 recruitment for extraction and degradation of the incomplete translation product. May indirectly play a role in chromatin function and transcription.</text>
</comment>
<dbReference type="PANTHER" id="PTHR12389:SF0">
    <property type="entry name" value="E3 UBIQUITIN-PROTEIN LIGASE LISTERIN"/>
    <property type="match status" value="1"/>
</dbReference>
<dbReference type="SUPFAM" id="SSF48371">
    <property type="entry name" value="ARM repeat"/>
    <property type="match status" value="1"/>
</dbReference>
<comment type="subunit">
    <text evidence="16">Component of the ribosome quality control complex (RQC).</text>
</comment>
<dbReference type="EC" id="2.3.2.27" evidence="5 16"/>
<evidence type="ECO:0000256" key="15">
    <source>
        <dbReference type="PROSITE-ProRule" id="PRU00175"/>
    </source>
</evidence>
<evidence type="ECO:0000256" key="14">
    <source>
        <dbReference type="ARBA" id="ARBA00055150"/>
    </source>
</evidence>
<proteinExistence type="inferred from homology"/>
<evidence type="ECO:0000256" key="16">
    <source>
        <dbReference type="RuleBase" id="RU367090"/>
    </source>
</evidence>
<dbReference type="GO" id="GO:0005829">
    <property type="term" value="C:cytosol"/>
    <property type="evidence" value="ECO:0007669"/>
    <property type="project" value="UniProtKB-SubCell"/>
</dbReference>
<dbReference type="PANTHER" id="PTHR12389">
    <property type="entry name" value="ZINC FINGER PROTEIN 294"/>
    <property type="match status" value="1"/>
</dbReference>
<name>A0A1G4JUI0_9SACH</name>
<dbReference type="UniPathway" id="UPA00143"/>
<evidence type="ECO:0000256" key="1">
    <source>
        <dbReference type="ARBA" id="ARBA00000900"/>
    </source>
</evidence>
<dbReference type="GO" id="GO:0016567">
    <property type="term" value="P:protein ubiquitination"/>
    <property type="evidence" value="ECO:0007669"/>
    <property type="project" value="UniProtKB-UniPathway"/>
</dbReference>
<dbReference type="PROSITE" id="PS50089">
    <property type="entry name" value="ZF_RING_2"/>
    <property type="match status" value="1"/>
</dbReference>
<dbReference type="EMBL" id="LT598451">
    <property type="protein sequence ID" value="SCU94622.1"/>
    <property type="molecule type" value="Genomic_DNA"/>
</dbReference>
<dbReference type="OrthoDB" id="6108at2759"/>
<dbReference type="InterPro" id="IPR054476">
    <property type="entry name" value="Ltn1_N"/>
</dbReference>
<evidence type="ECO:0000256" key="4">
    <source>
        <dbReference type="ARBA" id="ARBA00007997"/>
    </source>
</evidence>
<feature type="domain" description="RING-type" evidence="17">
    <location>
        <begin position="1493"/>
        <end position="1540"/>
    </location>
</feature>
<organism evidence="18 19">
    <name type="scientific">Lachancea nothofagi CBS 11611</name>
    <dbReference type="NCBI Taxonomy" id="1266666"/>
    <lineage>
        <taxon>Eukaryota</taxon>
        <taxon>Fungi</taxon>
        <taxon>Dikarya</taxon>
        <taxon>Ascomycota</taxon>
        <taxon>Saccharomycotina</taxon>
        <taxon>Saccharomycetes</taxon>
        <taxon>Saccharomycetales</taxon>
        <taxon>Saccharomycetaceae</taxon>
        <taxon>Lachancea</taxon>
    </lineage>
</organism>
<keyword evidence="12 16" id="KW-0833">Ubl conjugation pathway</keyword>
<dbReference type="Pfam" id="PF22958">
    <property type="entry name" value="Ltn1_1st"/>
    <property type="match status" value="1"/>
</dbReference>
<dbReference type="InterPro" id="IPR039795">
    <property type="entry name" value="LTN1/Rkr1"/>
</dbReference>
<protein>
    <recommendedName>
        <fullName evidence="6 16">E3 ubiquitin-protein ligase listerin</fullName>
        <ecNumber evidence="5 16">2.3.2.27</ecNumber>
    </recommendedName>
    <alternativeName>
        <fullName evidence="16">RING-type E3 ubiquitin transferase listerin</fullName>
    </alternativeName>
</protein>
<dbReference type="GO" id="GO:0043023">
    <property type="term" value="F:ribosomal large subunit binding"/>
    <property type="evidence" value="ECO:0007669"/>
    <property type="project" value="TreeGrafter"/>
</dbReference>
<dbReference type="Pfam" id="PF22999">
    <property type="entry name" value="LTN1_E3_ligase_6th"/>
    <property type="match status" value="1"/>
</dbReference>
<evidence type="ECO:0000256" key="2">
    <source>
        <dbReference type="ARBA" id="ARBA00004514"/>
    </source>
</evidence>
<evidence type="ECO:0000256" key="9">
    <source>
        <dbReference type="ARBA" id="ARBA00022723"/>
    </source>
</evidence>
<evidence type="ECO:0000256" key="10">
    <source>
        <dbReference type="ARBA" id="ARBA00022737"/>
    </source>
</evidence>
<dbReference type="SMART" id="SM01197">
    <property type="entry name" value="FANCL_C"/>
    <property type="match status" value="1"/>
</dbReference>
<keyword evidence="8 16" id="KW-0808">Transferase</keyword>
<gene>
    <name evidence="18" type="ORF">LANO_0E07404G</name>
</gene>
<dbReference type="CDD" id="cd16491">
    <property type="entry name" value="RING-CH-C4HC3_LTN1"/>
    <property type="match status" value="1"/>
</dbReference>
<dbReference type="SUPFAM" id="SSF57850">
    <property type="entry name" value="RING/U-box"/>
    <property type="match status" value="1"/>
</dbReference>
<keyword evidence="9 16" id="KW-0479">Metal-binding</keyword>
<evidence type="ECO:0000256" key="13">
    <source>
        <dbReference type="ARBA" id="ARBA00022833"/>
    </source>
</evidence>
<reference evidence="19" key="1">
    <citation type="submission" date="2016-03" db="EMBL/GenBank/DDBJ databases">
        <authorList>
            <person name="Devillers Hugo."/>
        </authorList>
    </citation>
    <scope>NUCLEOTIDE SEQUENCE [LARGE SCALE GENOMIC DNA]</scope>
</reference>
<comment type="similarity">
    <text evidence="4 16">Belongs to the LTN1 family.</text>
</comment>
<keyword evidence="13 16" id="KW-0862">Zinc</keyword>
<evidence type="ECO:0000256" key="6">
    <source>
        <dbReference type="ARBA" id="ARBA00017157"/>
    </source>
</evidence>
<dbReference type="SMART" id="SM00184">
    <property type="entry name" value="RING"/>
    <property type="match status" value="1"/>
</dbReference>
<dbReference type="GO" id="GO:0072344">
    <property type="term" value="P:rescue of stalled ribosome"/>
    <property type="evidence" value="ECO:0007669"/>
    <property type="project" value="UniProtKB-UniRule"/>
</dbReference>
<dbReference type="InterPro" id="IPR054477">
    <property type="entry name" value="LTN1_E3_ligase_6th"/>
</dbReference>
<keyword evidence="10" id="KW-0677">Repeat</keyword>
<dbReference type="FunFam" id="3.30.40.10:FF:000038">
    <property type="entry name" value="E3 ubiquitin-protein ligase listerin"/>
    <property type="match status" value="1"/>
</dbReference>
<dbReference type="Proteomes" id="UP000189911">
    <property type="component" value="Chromosome E"/>
</dbReference>
<accession>A0A1G4JUI0</accession>
<evidence type="ECO:0000313" key="19">
    <source>
        <dbReference type="Proteomes" id="UP000189911"/>
    </source>
</evidence>
<keyword evidence="19" id="KW-1185">Reference proteome</keyword>